<accession>A0ABV5KS82</accession>
<evidence type="ECO:0000256" key="1">
    <source>
        <dbReference type="ARBA" id="ARBA00004635"/>
    </source>
</evidence>
<evidence type="ECO:0000256" key="5">
    <source>
        <dbReference type="ARBA" id="ARBA00023139"/>
    </source>
</evidence>
<reference evidence="9 10" key="1">
    <citation type="submission" date="2024-09" db="EMBL/GenBank/DDBJ databases">
        <authorList>
            <person name="Sun Q."/>
            <person name="Mori K."/>
        </authorList>
    </citation>
    <scope>NUCLEOTIDE SEQUENCE [LARGE SCALE GENOMIC DNA]</scope>
    <source>
        <strain evidence="9 10">TISTR 2452</strain>
    </source>
</reference>
<comment type="caution">
    <text evidence="9">The sequence shown here is derived from an EMBL/GenBank/DDBJ whole genome shotgun (WGS) entry which is preliminary data.</text>
</comment>
<keyword evidence="6" id="KW-0449">Lipoprotein</keyword>
<dbReference type="Gene3D" id="3.40.190.10">
    <property type="entry name" value="Periplasmic binding protein-like II"/>
    <property type="match status" value="2"/>
</dbReference>
<feature type="chain" id="PRO_5046987665" evidence="8">
    <location>
        <begin position="21"/>
        <end position="331"/>
    </location>
</feature>
<evidence type="ECO:0000256" key="8">
    <source>
        <dbReference type="SAM" id="SignalP"/>
    </source>
</evidence>
<comment type="subcellular location">
    <subcellularLocation>
        <location evidence="1">Membrane</location>
        <topology evidence="1">Lipid-anchor</topology>
    </subcellularLocation>
</comment>
<dbReference type="Proteomes" id="UP001589747">
    <property type="component" value="Unassembled WGS sequence"/>
</dbReference>
<evidence type="ECO:0000256" key="6">
    <source>
        <dbReference type="ARBA" id="ARBA00023288"/>
    </source>
</evidence>
<dbReference type="PANTHER" id="PTHR30429">
    <property type="entry name" value="D-METHIONINE-BINDING LIPOPROTEIN METQ"/>
    <property type="match status" value="1"/>
</dbReference>
<evidence type="ECO:0000256" key="3">
    <source>
        <dbReference type="ARBA" id="ARBA00022729"/>
    </source>
</evidence>
<keyword evidence="4" id="KW-0472">Membrane</keyword>
<dbReference type="InterPro" id="IPR004872">
    <property type="entry name" value="Lipoprotein_NlpA"/>
</dbReference>
<dbReference type="SUPFAM" id="SSF53850">
    <property type="entry name" value="Periplasmic binding protein-like II"/>
    <property type="match status" value="1"/>
</dbReference>
<dbReference type="PANTHER" id="PTHR30429:SF3">
    <property type="entry name" value="LIPOPROTEIN"/>
    <property type="match status" value="1"/>
</dbReference>
<name>A0ABV5KS82_9BACL</name>
<keyword evidence="3 8" id="KW-0732">Signal</keyword>
<evidence type="ECO:0000256" key="4">
    <source>
        <dbReference type="ARBA" id="ARBA00023136"/>
    </source>
</evidence>
<keyword evidence="10" id="KW-1185">Reference proteome</keyword>
<organism evidence="9 10">
    <name type="scientific">Paenibacillus aurantiacus</name>
    <dbReference type="NCBI Taxonomy" id="1936118"/>
    <lineage>
        <taxon>Bacteria</taxon>
        <taxon>Bacillati</taxon>
        <taxon>Bacillota</taxon>
        <taxon>Bacilli</taxon>
        <taxon>Bacillales</taxon>
        <taxon>Paenibacillaceae</taxon>
        <taxon>Paenibacillus</taxon>
    </lineage>
</organism>
<protein>
    <submittedName>
        <fullName evidence="9">MetQ/NlpA family ABC transporter substrate-binding protein</fullName>
    </submittedName>
</protein>
<evidence type="ECO:0000313" key="9">
    <source>
        <dbReference type="EMBL" id="MFB9328081.1"/>
    </source>
</evidence>
<evidence type="ECO:0000313" key="10">
    <source>
        <dbReference type="Proteomes" id="UP001589747"/>
    </source>
</evidence>
<dbReference type="EMBL" id="JBHMDO010000033">
    <property type="protein sequence ID" value="MFB9328081.1"/>
    <property type="molecule type" value="Genomic_DNA"/>
</dbReference>
<keyword evidence="5" id="KW-0564">Palmitate</keyword>
<dbReference type="RefSeq" id="WP_377497040.1">
    <property type="nucleotide sequence ID" value="NZ_JBHMDO010000033.1"/>
</dbReference>
<feature type="signal peptide" evidence="8">
    <location>
        <begin position="1"/>
        <end position="20"/>
    </location>
</feature>
<evidence type="ECO:0000256" key="7">
    <source>
        <dbReference type="SAM" id="MobiDB-lite"/>
    </source>
</evidence>
<proteinExistence type="inferred from homology"/>
<feature type="compositionally biased region" description="Low complexity" evidence="7">
    <location>
        <begin position="32"/>
        <end position="55"/>
    </location>
</feature>
<feature type="region of interest" description="Disordered" evidence="7">
    <location>
        <begin position="25"/>
        <end position="68"/>
    </location>
</feature>
<feature type="compositionally biased region" description="Basic and acidic residues" evidence="7">
    <location>
        <begin position="56"/>
        <end position="67"/>
    </location>
</feature>
<sequence length="331" mass="35518">MRKTFVLSLLLVLVVGLLTACGSKNEPTNNGDDAVASSAAASASDSDASKAAAAPVKEEPKQEEPKKPVKVKVGVTGSDGETWPLIKKKAAEHDIEIELVEFSDYTLPNLALANKEVDLNAFQHLAFLSQFNVEHNLNIVPIGSTVVAPLGLYSEKYKKVEDIPEGAKIAIPNDPANQGRGLLVLQQAGLLKLKENVGLYGTPDDIVDNPRKLEIVAVVAQQTPRVLKDVAGSIINGGIAGQAGLKLSDAIFHDDPQAESTRPYINVFATRAEDKDNETYRTIAKLYQEADVIETVKKDTNGASFVTDIPVEQLQSTLDQLIADIKDGADK</sequence>
<dbReference type="PROSITE" id="PS51257">
    <property type="entry name" value="PROKAR_LIPOPROTEIN"/>
    <property type="match status" value="1"/>
</dbReference>
<comment type="similarity">
    <text evidence="2">Belongs to the NlpA lipoprotein family.</text>
</comment>
<evidence type="ECO:0000256" key="2">
    <source>
        <dbReference type="ARBA" id="ARBA00008973"/>
    </source>
</evidence>
<dbReference type="Pfam" id="PF03180">
    <property type="entry name" value="Lipoprotein_9"/>
    <property type="match status" value="1"/>
</dbReference>
<gene>
    <name evidence="9" type="ORF">ACFFSY_19310</name>
</gene>